<dbReference type="InterPro" id="IPR042099">
    <property type="entry name" value="ANL_N_sf"/>
</dbReference>
<keyword evidence="2" id="KW-1185">Reference proteome</keyword>
<name>K0YLR8_9ACTN</name>
<dbReference type="HOGENOM" id="CLU_035301_5_3_11"/>
<reference evidence="1 2" key="1">
    <citation type="submission" date="2012-08" db="EMBL/GenBank/DDBJ databases">
        <title>The Genome Sequence of Slackia piriformis YIT 12062.</title>
        <authorList>
            <consortium name="The Broad Institute Genome Sequencing Platform"/>
            <person name="Earl A."/>
            <person name="Ward D."/>
            <person name="Feldgarden M."/>
            <person name="Gevers D."/>
            <person name="Morotomi M."/>
            <person name="Walker B."/>
            <person name="Young S.K."/>
            <person name="Zeng Q."/>
            <person name="Gargeya S."/>
            <person name="Fitzgerald M."/>
            <person name="Haas B."/>
            <person name="Abouelleil A."/>
            <person name="Alvarado L."/>
            <person name="Arachchi H.M."/>
            <person name="Berlin A.M."/>
            <person name="Chapman S.B."/>
            <person name="Goldberg J."/>
            <person name="Griggs A."/>
            <person name="Gujja S."/>
            <person name="Hansen M."/>
            <person name="Howarth C."/>
            <person name="Imamovic A."/>
            <person name="Larimer J."/>
            <person name="McCowen C."/>
            <person name="Montmayeur A."/>
            <person name="Murphy C."/>
            <person name="Neiman D."/>
            <person name="Pearson M."/>
            <person name="Priest M."/>
            <person name="Roberts A."/>
            <person name="Saif S."/>
            <person name="Shea T."/>
            <person name="Sisk P."/>
            <person name="Sykes S."/>
            <person name="Wortman J."/>
            <person name="Nusbaum C."/>
            <person name="Birren B."/>
        </authorList>
    </citation>
    <scope>NUCLEOTIDE SEQUENCE [LARGE SCALE GENOMIC DNA]</scope>
    <source>
        <strain evidence="1 2">YIT 12062</strain>
    </source>
</reference>
<dbReference type="EMBL" id="ADMD01000002">
    <property type="protein sequence ID" value="EJZ84218.1"/>
    <property type="molecule type" value="Genomic_DNA"/>
</dbReference>
<dbReference type="OrthoDB" id="580775at2"/>
<comment type="caution">
    <text evidence="1">The sequence shown here is derived from an EMBL/GenBank/DDBJ whole genome shotgun (WGS) entry which is preliminary data.</text>
</comment>
<dbReference type="Gene3D" id="3.40.50.12780">
    <property type="entry name" value="N-terminal domain of ligase-like"/>
    <property type="match status" value="1"/>
</dbReference>
<dbReference type="PATRIC" id="fig|742818.3.peg.575"/>
<evidence type="ECO:0000313" key="1">
    <source>
        <dbReference type="EMBL" id="EJZ84218.1"/>
    </source>
</evidence>
<dbReference type="PANTHER" id="PTHR36932:SF1">
    <property type="entry name" value="CAPSULAR POLYSACCHARIDE BIOSYNTHESIS PROTEIN"/>
    <property type="match status" value="1"/>
</dbReference>
<protein>
    <recommendedName>
        <fullName evidence="3">AMP-dependent synthetase/ligase domain-containing protein</fullName>
    </recommendedName>
</protein>
<dbReference type="SUPFAM" id="SSF56801">
    <property type="entry name" value="Acetyl-CoA synthetase-like"/>
    <property type="match status" value="1"/>
</dbReference>
<dbReference type="InterPro" id="IPR053158">
    <property type="entry name" value="CapK_Type1_Caps_Biosynth"/>
</dbReference>
<dbReference type="InParanoid" id="K0YLR8"/>
<evidence type="ECO:0000313" key="2">
    <source>
        <dbReference type="Proteomes" id="UP000006069"/>
    </source>
</evidence>
<sequence>MDTNKLKKMYEKMPEVAKDVLAAPIHRGLVGNKTFLSQMRELEASEVMSEDQLAELQLGKLRDLCAYCYATSPFYKRRFDEAGVCPETVNFDSFATLPLLDKEQVLMNYDEISVPIPGEGSYAAETGGSTGRRLVVMNSDECFYRENAFAMHFYGTLGYDFRRSKLAYFGGDGSTLVTTSPLYRMVRCNTKLLNEGNLEEAVRRIDAFAPDYLRGLTSSVSFFAQLLIQTGVRLRKKPKGVFLQSENVHSYQLRQLEEAFGCPVRISYGSTERTVFGEQVEWDGNTPVYKFNRLYGLTEIVDGHIVGTGFINRRMPLLRYTIDDAVEPRAGGYAIRGHRNVPVVGRNGEHISTASLCDLGESASSLLSFQFVQDEPGRLRMDYIATSELDDTEKDALLRSLGSKFMGNMKCELRRVDALQLTPRGKRTLLIQRLDIEQ</sequence>
<evidence type="ECO:0008006" key="3">
    <source>
        <dbReference type="Google" id="ProtNLM"/>
    </source>
</evidence>
<dbReference type="RefSeq" id="WP_009138756.1">
    <property type="nucleotide sequence ID" value="NZ_JH815198.1"/>
</dbReference>
<accession>K0YLR8</accession>
<dbReference type="Proteomes" id="UP000006069">
    <property type="component" value="Unassembled WGS sequence"/>
</dbReference>
<dbReference type="eggNOG" id="COG1541">
    <property type="taxonomic scope" value="Bacteria"/>
</dbReference>
<dbReference type="PANTHER" id="PTHR36932">
    <property type="entry name" value="CAPSULAR POLYSACCHARIDE BIOSYNTHESIS PROTEIN"/>
    <property type="match status" value="1"/>
</dbReference>
<organism evidence="1 2">
    <name type="scientific">Slackia piriformis YIT 12062</name>
    <dbReference type="NCBI Taxonomy" id="742818"/>
    <lineage>
        <taxon>Bacteria</taxon>
        <taxon>Bacillati</taxon>
        <taxon>Actinomycetota</taxon>
        <taxon>Coriobacteriia</taxon>
        <taxon>Eggerthellales</taxon>
        <taxon>Eggerthellaceae</taxon>
        <taxon>Slackia</taxon>
    </lineage>
</organism>
<gene>
    <name evidence="1" type="ORF">HMPREF9451_00527</name>
</gene>
<proteinExistence type="predicted"/>
<dbReference type="AlphaFoldDB" id="K0YLR8"/>